<dbReference type="SMART" id="SM00388">
    <property type="entry name" value="HisKA"/>
    <property type="match status" value="1"/>
</dbReference>
<keyword evidence="11 15" id="KW-0472">Membrane</keyword>
<dbReference type="PROSITE" id="PS50109">
    <property type="entry name" value="HIS_KIN"/>
    <property type="match status" value="1"/>
</dbReference>
<feature type="domain" description="HPt" evidence="18">
    <location>
        <begin position="615"/>
        <end position="707"/>
    </location>
</feature>
<dbReference type="GO" id="GO:0005886">
    <property type="term" value="C:plasma membrane"/>
    <property type="evidence" value="ECO:0007669"/>
    <property type="project" value="UniProtKB-SubCell"/>
</dbReference>
<dbReference type="SMART" id="SM00387">
    <property type="entry name" value="HATPase_c"/>
    <property type="match status" value="1"/>
</dbReference>
<dbReference type="Proteomes" id="UP000238270">
    <property type="component" value="Unassembled WGS sequence"/>
</dbReference>
<feature type="domain" description="Response regulatory" evidence="17">
    <location>
        <begin position="459"/>
        <end position="577"/>
    </location>
</feature>
<keyword evidence="19" id="KW-0808">Transferase</keyword>
<dbReference type="Pfam" id="PF00072">
    <property type="entry name" value="Response_reg"/>
    <property type="match status" value="1"/>
</dbReference>
<dbReference type="Pfam" id="PF01627">
    <property type="entry name" value="Hpt"/>
    <property type="match status" value="1"/>
</dbReference>
<keyword evidence="19" id="KW-0418">Kinase</keyword>
<evidence type="ECO:0000256" key="5">
    <source>
        <dbReference type="ARBA" id="ARBA00022553"/>
    </source>
</evidence>
<dbReference type="InterPro" id="IPR036641">
    <property type="entry name" value="HPT_dom_sf"/>
</dbReference>
<evidence type="ECO:0000259" key="18">
    <source>
        <dbReference type="PROSITE" id="PS50894"/>
    </source>
</evidence>
<keyword evidence="6 15" id="KW-0812">Transmembrane</keyword>
<dbReference type="PROSITE" id="PS50110">
    <property type="entry name" value="RESPONSE_REGULATORY"/>
    <property type="match status" value="1"/>
</dbReference>
<dbReference type="InterPro" id="IPR005467">
    <property type="entry name" value="His_kinase_dom"/>
</dbReference>
<feature type="modified residue" description="4-aspartylphosphate" evidence="13">
    <location>
        <position position="508"/>
    </location>
</feature>
<evidence type="ECO:0000256" key="9">
    <source>
        <dbReference type="ARBA" id="ARBA00022989"/>
    </source>
</evidence>
<evidence type="ECO:0000256" key="4">
    <source>
        <dbReference type="ARBA" id="ARBA00022475"/>
    </source>
</evidence>
<dbReference type="GO" id="GO:0005524">
    <property type="term" value="F:ATP binding"/>
    <property type="evidence" value="ECO:0007669"/>
    <property type="project" value="UniProtKB-KW"/>
</dbReference>
<feature type="transmembrane region" description="Helical" evidence="15">
    <location>
        <begin position="20"/>
        <end position="39"/>
    </location>
</feature>
<dbReference type="PRINTS" id="PR00344">
    <property type="entry name" value="BCTRLSENSOR"/>
</dbReference>
<dbReference type="Gene3D" id="3.30.565.10">
    <property type="entry name" value="Histidine kinase-like ATPase, C-terminal domain"/>
    <property type="match status" value="1"/>
</dbReference>
<feature type="transmembrane region" description="Helical" evidence="15">
    <location>
        <begin position="154"/>
        <end position="176"/>
    </location>
</feature>
<dbReference type="EC" id="2.7.13.3" evidence="3"/>
<protein>
    <recommendedName>
        <fullName evidence="3">histidine kinase</fullName>
        <ecNumber evidence="3">2.7.13.3</ecNumber>
    </recommendedName>
</protein>
<dbReference type="AlphaFoldDB" id="A0A2S6Z0W0"/>
<feature type="domain" description="Histidine kinase" evidence="16">
    <location>
        <begin position="196"/>
        <end position="418"/>
    </location>
</feature>
<dbReference type="InterPro" id="IPR008207">
    <property type="entry name" value="Sig_transdc_His_kin_Hpt_dom"/>
</dbReference>
<gene>
    <name evidence="19" type="ORF">XaplCFBP3122_17250</name>
</gene>
<dbReference type="SMART" id="SM00448">
    <property type="entry name" value="REC"/>
    <property type="match status" value="1"/>
</dbReference>
<dbReference type="PROSITE" id="PS50894">
    <property type="entry name" value="HPT"/>
    <property type="match status" value="1"/>
</dbReference>
<accession>A0A2S6Z0W0</accession>
<keyword evidence="9 15" id="KW-1133">Transmembrane helix</keyword>
<comment type="subcellular location">
    <subcellularLocation>
        <location evidence="2">Cell membrane</location>
        <topology evidence="2">Multi-pass membrane protein</topology>
    </subcellularLocation>
</comment>
<dbReference type="SUPFAM" id="SSF55874">
    <property type="entry name" value="ATPase domain of HSP90 chaperone/DNA topoisomerase II/histidine kinase"/>
    <property type="match status" value="1"/>
</dbReference>
<comment type="caution">
    <text evidence="19">The sequence shown here is derived from an EMBL/GenBank/DDBJ whole genome shotgun (WGS) entry which is preliminary data.</text>
</comment>
<dbReference type="PANTHER" id="PTHR45339">
    <property type="entry name" value="HYBRID SIGNAL TRANSDUCTION HISTIDINE KINASE J"/>
    <property type="match status" value="1"/>
</dbReference>
<dbReference type="CDD" id="cd16922">
    <property type="entry name" value="HATPase_EvgS-ArcB-TorS-like"/>
    <property type="match status" value="1"/>
</dbReference>
<proteinExistence type="predicted"/>
<feature type="modified residue" description="Phosphohistidine" evidence="12">
    <location>
        <position position="654"/>
    </location>
</feature>
<comment type="catalytic activity">
    <reaction evidence="1">
        <text>ATP + protein L-histidine = ADP + protein N-phospho-L-histidine.</text>
        <dbReference type="EC" id="2.7.13.3"/>
    </reaction>
</comment>
<dbReference type="Pfam" id="PF02518">
    <property type="entry name" value="HATPase_c"/>
    <property type="match status" value="1"/>
</dbReference>
<evidence type="ECO:0000256" key="14">
    <source>
        <dbReference type="SAM" id="MobiDB-lite"/>
    </source>
</evidence>
<dbReference type="RefSeq" id="WP_104599026.1">
    <property type="nucleotide sequence ID" value="NZ_MIGV01000027.1"/>
</dbReference>
<evidence type="ECO:0000256" key="2">
    <source>
        <dbReference type="ARBA" id="ARBA00004651"/>
    </source>
</evidence>
<evidence type="ECO:0000256" key="11">
    <source>
        <dbReference type="ARBA" id="ARBA00023136"/>
    </source>
</evidence>
<dbReference type="Gene3D" id="1.10.287.130">
    <property type="match status" value="1"/>
</dbReference>
<dbReference type="Gene3D" id="1.20.120.160">
    <property type="entry name" value="HPT domain"/>
    <property type="match status" value="1"/>
</dbReference>
<dbReference type="InterPro" id="IPR003594">
    <property type="entry name" value="HATPase_dom"/>
</dbReference>
<dbReference type="SUPFAM" id="SSF52172">
    <property type="entry name" value="CheY-like"/>
    <property type="match status" value="1"/>
</dbReference>
<evidence type="ECO:0000256" key="1">
    <source>
        <dbReference type="ARBA" id="ARBA00000085"/>
    </source>
</evidence>
<dbReference type="GO" id="GO:0000155">
    <property type="term" value="F:phosphorelay sensor kinase activity"/>
    <property type="evidence" value="ECO:0007669"/>
    <property type="project" value="InterPro"/>
</dbReference>
<dbReference type="FunFam" id="3.30.565.10:FF:000010">
    <property type="entry name" value="Sensor histidine kinase RcsC"/>
    <property type="match status" value="1"/>
</dbReference>
<sequence length="722" mass="78281">MSVLIDGLRIRFRQRPDSEHLQHSVRIAIAILLFAYVWAMEHQPGRSGYLAKTWWVLSWEIVVSLGLLTAIAVQPGISHVRRCIGMLSDYACIVVLMLATADAGGVLYVVCLWVTIGNGLRYGSRYLLAATAVGTLSLILVSLSSPYWRSIPTLAGGLLLGQIAVPLYFLSLLTALTRALNDARHANEAKSKFLANMSHEFRTPLNGLSGTAELLAVTKLDAEQSEYLRTIQASALNLRSLVEEVLDISAIEAGKVRLIRTNFPLASLLNSVALILRPQATNKGIGYQVEVAADVPANLVGDAGHLSQVLLNLIGNAVKFTDEGSVDLKVSRVGSLPGDRICVRFEVRDTGIGVPVAMQSRVFDAFQQGDMGLNRHYEGTGLGTTIAKGLVESMGGRIGYRDNQPCGSVFWFEVPIGVEADPLVIEKAALQEELPDKVSNVIAFSNPFLRHRARVRSMRILVVDDHHANRMVVQRMLEKAGHTVVCLAGTEDVLDLLVQESCDAVISDLHMPGLSGLDLLRQMRVMHASGMPYVPVVILSADVTVESIRRCEEAGVHAFLGKPLEASKLLGALAEIASGGRFAADGRVPAQETRLDDELAFDPQVLDELAELGMGHAFESQFVSQCLADATRCLQALQQAGQTGQAEEYRAHAHALRGVSANLGLARLAALASNAMLLAIPLPPDWQSQLAQLQEALAQGRDALEARQRQDQRDGDQQSPFF</sequence>
<keyword evidence="8" id="KW-0067">ATP-binding</keyword>
<feature type="transmembrane region" description="Helical" evidence="15">
    <location>
        <begin position="93"/>
        <end position="114"/>
    </location>
</feature>
<keyword evidence="7" id="KW-0547">Nucleotide-binding</keyword>
<dbReference type="PANTHER" id="PTHR45339:SF1">
    <property type="entry name" value="HYBRID SIGNAL TRANSDUCTION HISTIDINE KINASE J"/>
    <property type="match status" value="1"/>
</dbReference>
<dbReference type="CDD" id="cd00082">
    <property type="entry name" value="HisKA"/>
    <property type="match status" value="1"/>
</dbReference>
<evidence type="ECO:0000256" key="10">
    <source>
        <dbReference type="ARBA" id="ARBA00023012"/>
    </source>
</evidence>
<feature type="region of interest" description="Disordered" evidence="14">
    <location>
        <begin position="702"/>
        <end position="722"/>
    </location>
</feature>
<dbReference type="Pfam" id="PF00512">
    <property type="entry name" value="HisKA"/>
    <property type="match status" value="1"/>
</dbReference>
<keyword evidence="4" id="KW-1003">Cell membrane</keyword>
<evidence type="ECO:0000313" key="20">
    <source>
        <dbReference type="Proteomes" id="UP000238270"/>
    </source>
</evidence>
<dbReference type="SUPFAM" id="SSF47226">
    <property type="entry name" value="Histidine-containing phosphotransfer domain, HPT domain"/>
    <property type="match status" value="1"/>
</dbReference>
<keyword evidence="5 13" id="KW-0597">Phosphoprotein</keyword>
<evidence type="ECO:0000259" key="17">
    <source>
        <dbReference type="PROSITE" id="PS50110"/>
    </source>
</evidence>
<reference evidence="19 20" key="1">
    <citation type="submission" date="2016-08" db="EMBL/GenBank/DDBJ databases">
        <title>Evolution of the type three secretion system and type three effector repertoires in Xanthomonas.</title>
        <authorList>
            <person name="Merda D."/>
            <person name="Briand M."/>
            <person name="Bosis E."/>
            <person name="Rousseau C."/>
            <person name="Portier P."/>
            <person name="Jacques M.-A."/>
            <person name="Fischer-Le Saux M."/>
        </authorList>
    </citation>
    <scope>NUCLEOTIDE SEQUENCE [LARGE SCALE GENOMIC DNA]</scope>
    <source>
        <strain evidence="19 20">CFBP 3122</strain>
    </source>
</reference>
<evidence type="ECO:0000256" key="13">
    <source>
        <dbReference type="PROSITE-ProRule" id="PRU00169"/>
    </source>
</evidence>
<evidence type="ECO:0000256" key="6">
    <source>
        <dbReference type="ARBA" id="ARBA00022692"/>
    </source>
</evidence>
<evidence type="ECO:0000259" key="16">
    <source>
        <dbReference type="PROSITE" id="PS50109"/>
    </source>
</evidence>
<evidence type="ECO:0000256" key="12">
    <source>
        <dbReference type="PROSITE-ProRule" id="PRU00110"/>
    </source>
</evidence>
<evidence type="ECO:0000256" key="15">
    <source>
        <dbReference type="SAM" id="Phobius"/>
    </source>
</evidence>
<dbReference type="InterPro" id="IPR003661">
    <property type="entry name" value="HisK_dim/P_dom"/>
</dbReference>
<evidence type="ECO:0000256" key="7">
    <source>
        <dbReference type="ARBA" id="ARBA00022741"/>
    </source>
</evidence>
<dbReference type="SUPFAM" id="SSF47384">
    <property type="entry name" value="Homodimeric domain of signal transducing histidine kinase"/>
    <property type="match status" value="1"/>
</dbReference>
<dbReference type="InterPro" id="IPR004358">
    <property type="entry name" value="Sig_transdc_His_kin-like_C"/>
</dbReference>
<dbReference type="InterPro" id="IPR001789">
    <property type="entry name" value="Sig_transdc_resp-reg_receiver"/>
</dbReference>
<dbReference type="EMBL" id="MIGV01000027">
    <property type="protein sequence ID" value="PPT74289.1"/>
    <property type="molecule type" value="Genomic_DNA"/>
</dbReference>
<feature type="transmembrane region" description="Helical" evidence="15">
    <location>
        <begin position="51"/>
        <end position="73"/>
    </location>
</feature>
<dbReference type="InterPro" id="IPR036890">
    <property type="entry name" value="HATPase_C_sf"/>
</dbReference>
<evidence type="ECO:0000313" key="19">
    <source>
        <dbReference type="EMBL" id="PPT74289.1"/>
    </source>
</evidence>
<organism evidence="19 20">
    <name type="scientific">Xanthomonas arboricola pv. populi</name>
    <dbReference type="NCBI Taxonomy" id="487823"/>
    <lineage>
        <taxon>Bacteria</taxon>
        <taxon>Pseudomonadati</taxon>
        <taxon>Pseudomonadota</taxon>
        <taxon>Gammaproteobacteria</taxon>
        <taxon>Lysobacterales</taxon>
        <taxon>Lysobacteraceae</taxon>
        <taxon>Xanthomonas</taxon>
    </lineage>
</organism>
<feature type="compositionally biased region" description="Basic and acidic residues" evidence="14">
    <location>
        <begin position="702"/>
        <end position="716"/>
    </location>
</feature>
<evidence type="ECO:0000256" key="3">
    <source>
        <dbReference type="ARBA" id="ARBA00012438"/>
    </source>
</evidence>
<dbReference type="InterPro" id="IPR011006">
    <property type="entry name" value="CheY-like_superfamily"/>
</dbReference>
<name>A0A2S6Z0W0_9XANT</name>
<evidence type="ECO:0000256" key="8">
    <source>
        <dbReference type="ARBA" id="ARBA00022840"/>
    </source>
</evidence>
<dbReference type="Gene3D" id="3.40.50.2300">
    <property type="match status" value="1"/>
</dbReference>
<dbReference type="InterPro" id="IPR036097">
    <property type="entry name" value="HisK_dim/P_sf"/>
</dbReference>
<feature type="transmembrane region" description="Helical" evidence="15">
    <location>
        <begin position="126"/>
        <end position="148"/>
    </location>
</feature>
<dbReference type="CDD" id="cd17546">
    <property type="entry name" value="REC_hyHK_CKI1_RcsC-like"/>
    <property type="match status" value="1"/>
</dbReference>
<keyword evidence="10" id="KW-0902">Two-component regulatory system</keyword>